<evidence type="ECO:0008006" key="4">
    <source>
        <dbReference type="Google" id="ProtNLM"/>
    </source>
</evidence>
<sequence length="486" mass="54565">MSTAASMSSPYDIGHFQQKLFRSLWFSNEVEMLLKRRKIPDKRKLGVNLLRSAPTNDRNPRPCLHHRSSVAVLVISSSPSLIETTTDRNHHRSKPTTDRNAPARTTAIAIQTASPPYGLVIAGSRRIETHHRSNVFSCFVLRLLSSSPPEEGSKSTKDEDCVGPYSVSAVFSQSRQSLLSCFTSSPEEEPTTDDECLATHQSRDAVFSFLLRQKTDLFNFEITSEVIIFLFAFVCVDESFTNKAERKKEWTVSDDLVLISAWLNTSKDPLVGNEQKAGAFWQRIAEYYAASPKVERSEKIEPIQCKQKWQKINDLVCKFSGCYAVAIRQKTSGQSEADIVKMAHTIFANDHKTKFNLHHAWEELRHDQKWCEAATHKNTGSGKKRKCDGAQSDGATSPLCDQATQRPPGVKAAKAASGKRSIGDHQEGKGTANFETMCSIKERDMIVKERLSKQRLLESLISKKDPLSEAEKALKQKLINRVFEDV</sequence>
<dbReference type="EMBL" id="CM010628">
    <property type="protein sequence ID" value="RID79449.1"/>
    <property type="molecule type" value="Genomic_DNA"/>
</dbReference>
<protein>
    <recommendedName>
        <fullName evidence="4">Myb-like domain-containing protein</fullName>
    </recommendedName>
</protein>
<gene>
    <name evidence="2" type="ORF">BRARA_A02185</name>
</gene>
<accession>A0A398AP20</accession>
<dbReference type="Proteomes" id="UP000264353">
    <property type="component" value="Chromosome A1"/>
</dbReference>
<reference evidence="2 3" key="1">
    <citation type="submission" date="2018-06" db="EMBL/GenBank/DDBJ databases">
        <title>WGS assembly of Brassica rapa FPsc.</title>
        <authorList>
            <person name="Bowman J."/>
            <person name="Kohchi T."/>
            <person name="Yamato K."/>
            <person name="Jenkins J."/>
            <person name="Shu S."/>
            <person name="Ishizaki K."/>
            <person name="Yamaoka S."/>
            <person name="Nishihama R."/>
            <person name="Nakamura Y."/>
            <person name="Berger F."/>
            <person name="Adam C."/>
            <person name="Aki S."/>
            <person name="Althoff F."/>
            <person name="Araki T."/>
            <person name="Arteaga-Vazquez M."/>
            <person name="Balasubrmanian S."/>
            <person name="Bauer D."/>
            <person name="Boehm C."/>
            <person name="Briginshaw L."/>
            <person name="Caballero-Perez J."/>
            <person name="Catarino B."/>
            <person name="Chen F."/>
            <person name="Chiyoda S."/>
            <person name="Chovatia M."/>
            <person name="Davies K."/>
            <person name="Delmans M."/>
            <person name="Demura T."/>
            <person name="Dierschke T."/>
            <person name="Dolan L."/>
            <person name="Dorantes-Acosta A."/>
            <person name="Eklund D."/>
            <person name="Florent S."/>
            <person name="Flores-Sandoval E."/>
            <person name="Fujiyama A."/>
            <person name="Fukuzawa H."/>
            <person name="Galik B."/>
            <person name="Grimanelli D."/>
            <person name="Grimwood J."/>
            <person name="Grossniklaus U."/>
            <person name="Hamada T."/>
            <person name="Haseloff J."/>
            <person name="Hetherington A."/>
            <person name="Higo A."/>
            <person name="Hirakawa Y."/>
            <person name="Hundley H."/>
            <person name="Ikeda Y."/>
            <person name="Inoue K."/>
            <person name="Inoue S."/>
            <person name="Ishida S."/>
            <person name="Jia Q."/>
            <person name="Kakita M."/>
            <person name="Kanazawa T."/>
            <person name="Kawai Y."/>
            <person name="Kawashima T."/>
            <person name="Kennedy M."/>
            <person name="Kinose K."/>
            <person name="Kinoshita T."/>
            <person name="Kohara Y."/>
            <person name="Koide E."/>
            <person name="Komatsu K."/>
            <person name="Kopischke S."/>
            <person name="Kubo M."/>
            <person name="Kyozuka J."/>
            <person name="Lagercrantz U."/>
            <person name="Lin S."/>
            <person name="Lindquist E."/>
            <person name="Lipzen A."/>
            <person name="Lu C."/>
            <person name="Luna E."/>
            <person name="Martienssen R."/>
            <person name="Minamino N."/>
            <person name="Mizutani M."/>
            <person name="Mizutani M."/>
            <person name="Mochizuki N."/>
            <person name="Monte I."/>
            <person name="Mosher R."/>
            <person name="Nagasaki H."/>
            <person name="Nakagami H."/>
            <person name="Naramoto S."/>
            <person name="Nishitani K."/>
            <person name="Ohtani M."/>
            <person name="Okamoto T."/>
            <person name="Okumura M."/>
            <person name="Phillips J."/>
            <person name="Pollak B."/>
            <person name="Reinders A."/>
            <person name="Roevekamp M."/>
            <person name="Sano R."/>
            <person name="Sawa S."/>
            <person name="Schmid M."/>
            <person name="Shirakawa M."/>
            <person name="Solano R."/>
            <person name="Spunde A."/>
            <person name="Suetsugu N."/>
            <person name="Sugano S."/>
            <person name="Sugiyama A."/>
            <person name="Sun R."/>
            <person name="Suzuki Y."/>
            <person name="Takenaka M."/>
            <person name="Takezawa D."/>
            <person name="Tomogane H."/>
            <person name="Tsuzuki M."/>
            <person name="Ueda T."/>
            <person name="Umeda M."/>
            <person name="Ward J."/>
            <person name="Watanabe Y."/>
            <person name="Yazaki K."/>
            <person name="Yokoyama R."/>
            <person name="Yoshitake Y."/>
            <person name="Yotsui I."/>
            <person name="Zachgo S."/>
            <person name="Schmutz J."/>
        </authorList>
    </citation>
    <scope>NUCLEOTIDE SEQUENCE [LARGE SCALE GENOMIC DNA]</scope>
    <source>
        <strain evidence="3">cv. B-3</strain>
    </source>
</reference>
<evidence type="ECO:0000313" key="3">
    <source>
        <dbReference type="Proteomes" id="UP000264353"/>
    </source>
</evidence>
<dbReference type="PANTHER" id="PTHR45023">
    <property type="match status" value="1"/>
</dbReference>
<feature type="region of interest" description="Disordered" evidence="1">
    <location>
        <begin position="83"/>
        <end position="102"/>
    </location>
</feature>
<dbReference type="AlphaFoldDB" id="A0A398AP20"/>
<feature type="region of interest" description="Disordered" evidence="1">
    <location>
        <begin position="376"/>
        <end position="430"/>
    </location>
</feature>
<name>A0A398AP20_BRACM</name>
<dbReference type="PANTHER" id="PTHR45023:SF4">
    <property type="entry name" value="GLYCINE-RICH PROTEIN-RELATED"/>
    <property type="match status" value="1"/>
</dbReference>
<proteinExistence type="predicted"/>
<evidence type="ECO:0000256" key="1">
    <source>
        <dbReference type="SAM" id="MobiDB-lite"/>
    </source>
</evidence>
<organism evidence="2 3">
    <name type="scientific">Brassica campestris</name>
    <name type="common">Field mustard</name>
    <dbReference type="NCBI Taxonomy" id="3711"/>
    <lineage>
        <taxon>Eukaryota</taxon>
        <taxon>Viridiplantae</taxon>
        <taxon>Streptophyta</taxon>
        <taxon>Embryophyta</taxon>
        <taxon>Tracheophyta</taxon>
        <taxon>Spermatophyta</taxon>
        <taxon>Magnoliopsida</taxon>
        <taxon>eudicotyledons</taxon>
        <taxon>Gunneridae</taxon>
        <taxon>Pentapetalae</taxon>
        <taxon>rosids</taxon>
        <taxon>malvids</taxon>
        <taxon>Brassicales</taxon>
        <taxon>Brassicaceae</taxon>
        <taxon>Brassiceae</taxon>
        <taxon>Brassica</taxon>
    </lineage>
</organism>
<evidence type="ECO:0000313" key="2">
    <source>
        <dbReference type="EMBL" id="RID79449.1"/>
    </source>
</evidence>